<feature type="region of interest" description="Disordered" evidence="1">
    <location>
        <begin position="218"/>
        <end position="243"/>
    </location>
</feature>
<protein>
    <submittedName>
        <fullName evidence="3">Uncharacterized protein</fullName>
    </submittedName>
</protein>
<sequence length="243" mass="25841">MQTSFTRILAGAALLLTTSCAGSYTAIRPSTITSYSSTTAPNSPVEFSYQYGALSLHGGNKKYLKKERKRGYQTVAVSIKNNTDAELNFSRDLELYFGDRPVAPVPALQAANDMKQGVAIYLLYLLLNFQVGGTVTTNQYTGQQTTTGGTFIPTGPFIAGGNMLGASGANKNMRLELVKHDLTNKVLRPGETVYGIISLREVNVAPLHLVLRNSAATTRPASPMPATEPGAPAQSLPAGGGQR</sequence>
<proteinExistence type="predicted"/>
<evidence type="ECO:0000313" key="3">
    <source>
        <dbReference type="EMBL" id="MCB2408283.1"/>
    </source>
</evidence>
<dbReference type="EMBL" id="JAJADR010000002">
    <property type="protein sequence ID" value="MCB2408283.1"/>
    <property type="molecule type" value="Genomic_DNA"/>
</dbReference>
<keyword evidence="2" id="KW-0732">Signal</keyword>
<reference evidence="3" key="1">
    <citation type="submission" date="2021-10" db="EMBL/GenBank/DDBJ databases">
        <authorList>
            <person name="Dean J.D."/>
            <person name="Kim M.K."/>
            <person name="Newey C.N."/>
            <person name="Stoker T.S."/>
            <person name="Thompson D.W."/>
            <person name="Grose J.H."/>
        </authorList>
    </citation>
    <scope>NUCLEOTIDE SEQUENCE</scope>
    <source>
        <strain evidence="3">BT178</strain>
    </source>
</reference>
<accession>A0ABS8AQI5</accession>
<name>A0ABS8AQI5_9BACT</name>
<feature type="signal peptide" evidence="2">
    <location>
        <begin position="1"/>
        <end position="21"/>
    </location>
</feature>
<organism evidence="3 4">
    <name type="scientific">Hymenobacter lucidus</name>
    <dbReference type="NCBI Taxonomy" id="2880930"/>
    <lineage>
        <taxon>Bacteria</taxon>
        <taxon>Pseudomonadati</taxon>
        <taxon>Bacteroidota</taxon>
        <taxon>Cytophagia</taxon>
        <taxon>Cytophagales</taxon>
        <taxon>Hymenobacteraceae</taxon>
        <taxon>Hymenobacter</taxon>
    </lineage>
</organism>
<feature type="chain" id="PRO_5046779617" evidence="2">
    <location>
        <begin position="22"/>
        <end position="243"/>
    </location>
</feature>
<evidence type="ECO:0000256" key="2">
    <source>
        <dbReference type="SAM" id="SignalP"/>
    </source>
</evidence>
<keyword evidence="4" id="KW-1185">Reference proteome</keyword>
<dbReference type="RefSeq" id="WP_226175187.1">
    <property type="nucleotide sequence ID" value="NZ_JAJADR010000002.1"/>
</dbReference>
<gene>
    <name evidence="3" type="ORF">LGH74_09865</name>
</gene>
<evidence type="ECO:0000313" key="4">
    <source>
        <dbReference type="Proteomes" id="UP001165296"/>
    </source>
</evidence>
<comment type="caution">
    <text evidence="3">The sequence shown here is derived from an EMBL/GenBank/DDBJ whole genome shotgun (WGS) entry which is preliminary data.</text>
</comment>
<dbReference type="Proteomes" id="UP001165296">
    <property type="component" value="Unassembled WGS sequence"/>
</dbReference>
<evidence type="ECO:0000256" key="1">
    <source>
        <dbReference type="SAM" id="MobiDB-lite"/>
    </source>
</evidence>
<dbReference type="PROSITE" id="PS51257">
    <property type="entry name" value="PROKAR_LIPOPROTEIN"/>
    <property type="match status" value="1"/>
</dbReference>